<protein>
    <submittedName>
        <fullName evidence="2">Uncharacterized protein</fullName>
    </submittedName>
</protein>
<dbReference type="AlphaFoldDB" id="A0A8S9I2Q0"/>
<dbReference type="EMBL" id="QGKY02001250">
    <property type="protein sequence ID" value="KAF2563836.1"/>
    <property type="molecule type" value="Genomic_DNA"/>
</dbReference>
<organism evidence="2">
    <name type="scientific">Brassica cretica</name>
    <name type="common">Mustard</name>
    <dbReference type="NCBI Taxonomy" id="69181"/>
    <lineage>
        <taxon>Eukaryota</taxon>
        <taxon>Viridiplantae</taxon>
        <taxon>Streptophyta</taxon>
        <taxon>Embryophyta</taxon>
        <taxon>Tracheophyta</taxon>
        <taxon>Spermatophyta</taxon>
        <taxon>Magnoliopsida</taxon>
        <taxon>eudicotyledons</taxon>
        <taxon>Gunneridae</taxon>
        <taxon>Pentapetalae</taxon>
        <taxon>rosids</taxon>
        <taxon>malvids</taxon>
        <taxon>Brassicales</taxon>
        <taxon>Brassicaceae</taxon>
        <taxon>Brassiceae</taxon>
        <taxon>Brassica</taxon>
    </lineage>
</organism>
<feature type="region of interest" description="Disordered" evidence="1">
    <location>
        <begin position="1"/>
        <end position="20"/>
    </location>
</feature>
<sequence length="109" mass="12294">MTSTAQGELKQNPKTPVASRFRCTIPKPNKLLPDSQILTLLCSNLGEKYWEMTSTAQGELKQNPKTPVASRFSMRQKIAEHRKSLPIASGASYFTYIPYSYLRLDVRGD</sequence>
<evidence type="ECO:0000256" key="1">
    <source>
        <dbReference type="SAM" id="MobiDB-lite"/>
    </source>
</evidence>
<proteinExistence type="predicted"/>
<reference evidence="2" key="1">
    <citation type="submission" date="2019-12" db="EMBL/GenBank/DDBJ databases">
        <title>Genome sequencing and annotation of Brassica cretica.</title>
        <authorList>
            <person name="Studholme D.J."/>
            <person name="Sarris P.F."/>
        </authorList>
    </citation>
    <scope>NUCLEOTIDE SEQUENCE</scope>
    <source>
        <strain evidence="2">PFS-102/07</strain>
        <tissue evidence="2">Leaf</tissue>
    </source>
</reference>
<name>A0A8S9I2Q0_BRACR</name>
<gene>
    <name evidence="2" type="ORF">F2Q70_00014784</name>
</gene>
<accession>A0A8S9I2Q0</accession>
<evidence type="ECO:0000313" key="2">
    <source>
        <dbReference type="EMBL" id="KAF2563836.1"/>
    </source>
</evidence>
<comment type="caution">
    <text evidence="2">The sequence shown here is derived from an EMBL/GenBank/DDBJ whole genome shotgun (WGS) entry which is preliminary data.</text>
</comment>